<keyword evidence="3" id="KW-1185">Reference proteome</keyword>
<reference evidence="2 3" key="1">
    <citation type="submission" date="2019-04" db="EMBL/GenBank/DDBJ databases">
        <title>Streptomyces piniterrae sp. nov., a heliquinomycin-producing actinomycete isolated from rhizosphere soil of Pinus yunnanensis.</title>
        <authorList>
            <person name="Zhuang X."/>
            <person name="Zhao J."/>
        </authorList>
    </citation>
    <scope>NUCLEOTIDE SEQUENCE [LARGE SCALE GENOMIC DNA]</scope>
    <source>
        <strain evidence="3">jys28</strain>
    </source>
</reference>
<comment type="caution">
    <text evidence="2">The sequence shown here is derived from an EMBL/GenBank/DDBJ whole genome shotgun (WGS) entry which is preliminary data.</text>
</comment>
<keyword evidence="1" id="KW-1133">Transmembrane helix</keyword>
<feature type="transmembrane region" description="Helical" evidence="1">
    <location>
        <begin position="71"/>
        <end position="90"/>
    </location>
</feature>
<dbReference type="AlphaFoldDB" id="A0A4U0NZV9"/>
<evidence type="ECO:0000313" key="3">
    <source>
        <dbReference type="Proteomes" id="UP000308697"/>
    </source>
</evidence>
<evidence type="ECO:0000313" key="2">
    <source>
        <dbReference type="EMBL" id="TJZ55934.1"/>
    </source>
</evidence>
<dbReference type="Proteomes" id="UP000308697">
    <property type="component" value="Unassembled WGS sequence"/>
</dbReference>
<evidence type="ECO:0000256" key="1">
    <source>
        <dbReference type="SAM" id="Phobius"/>
    </source>
</evidence>
<proteinExistence type="predicted"/>
<sequence length="94" mass="10461">MVIRLRRPWRARLAVVLAALALAAVGATMLWHDAPAPYQPERWEQWEPHRPGMAVVYQIAFREEPPGPVTITGAVLLAGALALPAGCLFIRRRQ</sequence>
<keyword evidence="1" id="KW-0472">Membrane</keyword>
<organism evidence="2 3">
    <name type="scientific">Streptomyces piniterrae</name>
    <dbReference type="NCBI Taxonomy" id="2571125"/>
    <lineage>
        <taxon>Bacteria</taxon>
        <taxon>Bacillati</taxon>
        <taxon>Actinomycetota</taxon>
        <taxon>Actinomycetes</taxon>
        <taxon>Kitasatosporales</taxon>
        <taxon>Streptomycetaceae</taxon>
        <taxon>Streptomyces</taxon>
    </lineage>
</organism>
<gene>
    <name evidence="2" type="ORF">FCH28_11700</name>
</gene>
<name>A0A4U0NZV9_9ACTN</name>
<dbReference type="RefSeq" id="WP_136739741.1">
    <property type="nucleotide sequence ID" value="NZ_SUMB01000003.1"/>
</dbReference>
<keyword evidence="1" id="KW-0812">Transmembrane</keyword>
<accession>A0A4U0NZV9</accession>
<dbReference type="EMBL" id="SUMB01000003">
    <property type="protein sequence ID" value="TJZ55934.1"/>
    <property type="molecule type" value="Genomic_DNA"/>
</dbReference>
<protein>
    <submittedName>
        <fullName evidence="2">Uncharacterized protein</fullName>
    </submittedName>
</protein>